<reference evidence="2 3" key="1">
    <citation type="submission" date="2018-07" db="EMBL/GenBank/DDBJ databases">
        <title>A high quality draft genome assembly of the barn swallow (H. rustica rustica).</title>
        <authorList>
            <person name="Formenti G."/>
            <person name="Chiara M."/>
            <person name="Poveda L."/>
            <person name="Francoijs K.-J."/>
            <person name="Bonisoli-Alquati A."/>
            <person name="Canova L."/>
            <person name="Gianfranceschi L."/>
            <person name="Horner D.S."/>
            <person name="Saino N."/>
        </authorList>
    </citation>
    <scope>NUCLEOTIDE SEQUENCE [LARGE SCALE GENOMIC DNA]</scope>
    <source>
        <strain evidence="2">Chelidonia</strain>
        <tissue evidence="2">Blood</tissue>
    </source>
</reference>
<protein>
    <submittedName>
        <fullName evidence="2">Uncharacterized protein</fullName>
    </submittedName>
</protein>
<keyword evidence="3" id="KW-1185">Reference proteome</keyword>
<feature type="region of interest" description="Disordered" evidence="1">
    <location>
        <begin position="90"/>
        <end position="116"/>
    </location>
</feature>
<evidence type="ECO:0000313" key="2">
    <source>
        <dbReference type="EMBL" id="RMC13101.1"/>
    </source>
</evidence>
<feature type="compositionally biased region" description="Basic and acidic residues" evidence="1">
    <location>
        <begin position="90"/>
        <end position="110"/>
    </location>
</feature>
<organism evidence="2 3">
    <name type="scientific">Hirundo rustica rustica</name>
    <dbReference type="NCBI Taxonomy" id="333673"/>
    <lineage>
        <taxon>Eukaryota</taxon>
        <taxon>Metazoa</taxon>
        <taxon>Chordata</taxon>
        <taxon>Craniata</taxon>
        <taxon>Vertebrata</taxon>
        <taxon>Euteleostomi</taxon>
        <taxon>Archelosauria</taxon>
        <taxon>Archosauria</taxon>
        <taxon>Dinosauria</taxon>
        <taxon>Saurischia</taxon>
        <taxon>Theropoda</taxon>
        <taxon>Coelurosauria</taxon>
        <taxon>Aves</taxon>
        <taxon>Neognathae</taxon>
        <taxon>Neoaves</taxon>
        <taxon>Telluraves</taxon>
        <taxon>Australaves</taxon>
        <taxon>Passeriformes</taxon>
        <taxon>Sylvioidea</taxon>
        <taxon>Hirundinidae</taxon>
        <taxon>Hirundo</taxon>
    </lineage>
</organism>
<comment type="caution">
    <text evidence="2">The sequence shown here is derived from an EMBL/GenBank/DDBJ whole genome shotgun (WGS) entry which is preliminary data.</text>
</comment>
<name>A0A3M0KKD3_HIRRU</name>
<sequence>MAVPAGTPEPDAAFQMGFYESRVGEENHVLPPAGHSSFDAVQDVLGLLSCETTLLAHILILAVVPHRYGVMDSNCALKFKYCPEVIPRIGEERRGEERREERRGEERRGESFSIIC</sequence>
<dbReference type="OrthoDB" id="5864420at2759"/>
<accession>A0A3M0KKD3</accession>
<evidence type="ECO:0000256" key="1">
    <source>
        <dbReference type="SAM" id="MobiDB-lite"/>
    </source>
</evidence>
<evidence type="ECO:0000313" key="3">
    <source>
        <dbReference type="Proteomes" id="UP000269221"/>
    </source>
</evidence>
<dbReference type="Proteomes" id="UP000269221">
    <property type="component" value="Unassembled WGS sequence"/>
</dbReference>
<dbReference type="AlphaFoldDB" id="A0A3M0KKD3"/>
<dbReference type="EMBL" id="QRBI01000106">
    <property type="protein sequence ID" value="RMC13101.1"/>
    <property type="molecule type" value="Genomic_DNA"/>
</dbReference>
<proteinExistence type="predicted"/>
<gene>
    <name evidence="2" type="ORF">DUI87_10632</name>
</gene>